<reference evidence="3" key="1">
    <citation type="journal article" date="2019" name="Nat. Commun.">
        <title>The genome of broomcorn millet.</title>
        <authorList>
            <person name="Zou C."/>
            <person name="Miki D."/>
            <person name="Li D."/>
            <person name="Tang Q."/>
            <person name="Xiao L."/>
            <person name="Rajput S."/>
            <person name="Deng P."/>
            <person name="Jia W."/>
            <person name="Huang R."/>
            <person name="Zhang M."/>
            <person name="Sun Y."/>
            <person name="Hu J."/>
            <person name="Fu X."/>
            <person name="Schnable P.S."/>
            <person name="Li F."/>
            <person name="Zhang H."/>
            <person name="Feng B."/>
            <person name="Zhu X."/>
            <person name="Liu R."/>
            <person name="Schnable J.C."/>
            <person name="Zhu J.-K."/>
            <person name="Zhang H."/>
        </authorList>
    </citation>
    <scope>NUCLEOTIDE SEQUENCE [LARGE SCALE GENOMIC DNA]</scope>
</reference>
<evidence type="ECO:0000313" key="3">
    <source>
        <dbReference type="Proteomes" id="UP000275267"/>
    </source>
</evidence>
<evidence type="ECO:0000313" key="2">
    <source>
        <dbReference type="EMBL" id="RLN13100.1"/>
    </source>
</evidence>
<proteinExistence type="predicted"/>
<gene>
    <name evidence="2" type="ORF">C2845_PM09G10130</name>
</gene>
<keyword evidence="3" id="KW-1185">Reference proteome</keyword>
<evidence type="ECO:0000256" key="1">
    <source>
        <dbReference type="SAM" id="Phobius"/>
    </source>
</evidence>
<feature type="transmembrane region" description="Helical" evidence="1">
    <location>
        <begin position="20"/>
        <end position="39"/>
    </location>
</feature>
<dbReference type="Proteomes" id="UP000275267">
    <property type="component" value="Unassembled WGS sequence"/>
</dbReference>
<keyword evidence="1" id="KW-0472">Membrane</keyword>
<keyword evidence="1" id="KW-1133">Transmembrane helix</keyword>
<name>A0A3L6S2D6_PANMI</name>
<accession>A0A3L6S2D6</accession>
<sequence length="114" mass="12972">MDGDDKGPSTLVVKRRETPFWLFYLNLISFSGNIGFFILDHSTSFLIVYSLTSSSFTGTGSIGFFILSGNNTSFILSHSINFLVAYSLISSLYLQLLWEHRLPRQLRPRLKQIC</sequence>
<feature type="transmembrane region" description="Helical" evidence="1">
    <location>
        <begin position="46"/>
        <end position="67"/>
    </location>
</feature>
<dbReference type="EMBL" id="PQIB02000006">
    <property type="protein sequence ID" value="RLN13100.1"/>
    <property type="molecule type" value="Genomic_DNA"/>
</dbReference>
<keyword evidence="1" id="KW-0812">Transmembrane</keyword>
<organism evidence="2 3">
    <name type="scientific">Panicum miliaceum</name>
    <name type="common">Proso millet</name>
    <name type="synonym">Broomcorn millet</name>
    <dbReference type="NCBI Taxonomy" id="4540"/>
    <lineage>
        <taxon>Eukaryota</taxon>
        <taxon>Viridiplantae</taxon>
        <taxon>Streptophyta</taxon>
        <taxon>Embryophyta</taxon>
        <taxon>Tracheophyta</taxon>
        <taxon>Spermatophyta</taxon>
        <taxon>Magnoliopsida</taxon>
        <taxon>Liliopsida</taxon>
        <taxon>Poales</taxon>
        <taxon>Poaceae</taxon>
        <taxon>PACMAD clade</taxon>
        <taxon>Panicoideae</taxon>
        <taxon>Panicodae</taxon>
        <taxon>Paniceae</taxon>
        <taxon>Panicinae</taxon>
        <taxon>Panicum</taxon>
        <taxon>Panicum sect. Panicum</taxon>
    </lineage>
</organism>
<dbReference type="AlphaFoldDB" id="A0A3L6S2D6"/>
<feature type="transmembrane region" description="Helical" evidence="1">
    <location>
        <begin position="79"/>
        <end position="98"/>
    </location>
</feature>
<protein>
    <submittedName>
        <fullName evidence="2">Uncharacterized protein</fullName>
    </submittedName>
</protein>
<comment type="caution">
    <text evidence="2">The sequence shown here is derived from an EMBL/GenBank/DDBJ whole genome shotgun (WGS) entry which is preliminary data.</text>
</comment>